<dbReference type="CDD" id="cd00093">
    <property type="entry name" value="HTH_XRE"/>
    <property type="match status" value="1"/>
</dbReference>
<dbReference type="InterPro" id="IPR037171">
    <property type="entry name" value="NagB/RpiA_transferase-like"/>
</dbReference>
<dbReference type="KEGG" id="lpil:LIP_2142"/>
<dbReference type="RefSeq" id="WP_068137644.1">
    <property type="nucleotide sequence ID" value="NZ_AP014924.1"/>
</dbReference>
<evidence type="ECO:0000256" key="3">
    <source>
        <dbReference type="ARBA" id="ARBA00023125"/>
    </source>
</evidence>
<reference evidence="8" key="1">
    <citation type="submission" date="2015-07" db="EMBL/GenBank/DDBJ databases">
        <title>Complete genome sequence and phylogenetic analysis of Limnochorda pilosa.</title>
        <authorList>
            <person name="Watanabe M."/>
            <person name="Kojima H."/>
            <person name="Fukui M."/>
        </authorList>
    </citation>
    <scope>NUCLEOTIDE SEQUENCE [LARGE SCALE GENOMIC DNA]</scope>
    <source>
        <strain evidence="8">HC45</strain>
    </source>
</reference>
<dbReference type="PANTHER" id="PTHR34294">
    <property type="entry name" value="TRANSCRIPTIONAL REGULATOR-RELATED"/>
    <property type="match status" value="1"/>
</dbReference>
<evidence type="ECO:0000256" key="4">
    <source>
        <dbReference type="ARBA" id="ARBA00023163"/>
    </source>
</evidence>
<protein>
    <submittedName>
        <fullName evidence="7">DeoR family transcriptional regulator</fullName>
    </submittedName>
</protein>
<dbReference type="GO" id="GO:0003677">
    <property type="term" value="F:DNA binding"/>
    <property type="evidence" value="ECO:0007669"/>
    <property type="project" value="UniProtKB-KW"/>
</dbReference>
<evidence type="ECO:0000313" key="8">
    <source>
        <dbReference type="Proteomes" id="UP000065807"/>
    </source>
</evidence>
<keyword evidence="8" id="KW-1185">Reference proteome</keyword>
<evidence type="ECO:0000256" key="1">
    <source>
        <dbReference type="ARBA" id="ARBA00010466"/>
    </source>
</evidence>
<keyword evidence="3" id="KW-0238">DNA-binding</keyword>
<dbReference type="Proteomes" id="UP000065807">
    <property type="component" value="Chromosome"/>
</dbReference>
<dbReference type="GO" id="GO:0003700">
    <property type="term" value="F:DNA-binding transcription factor activity"/>
    <property type="evidence" value="ECO:0007669"/>
    <property type="project" value="InterPro"/>
</dbReference>
<reference evidence="8" key="2">
    <citation type="journal article" date="2016" name="Int. J. Syst. Evol. Microbiol.">
        <title>Complete genome sequence and cell structure of Limnochorda pilosa, a Gram-negative spore-former within the phylum Firmicutes.</title>
        <authorList>
            <person name="Watanabe M."/>
            <person name="Kojima H."/>
            <person name="Fukui M."/>
        </authorList>
    </citation>
    <scope>NUCLEOTIDE SEQUENCE [LARGE SCALE GENOMIC DNA]</scope>
    <source>
        <strain evidence="8">HC45</strain>
    </source>
</reference>
<keyword evidence="2" id="KW-0805">Transcription regulation</keyword>
<dbReference type="InterPro" id="IPR051054">
    <property type="entry name" value="SorC_transcr_regulators"/>
</dbReference>
<dbReference type="Pfam" id="PF04545">
    <property type="entry name" value="Sigma70_r4"/>
    <property type="match status" value="1"/>
</dbReference>
<keyword evidence="4" id="KW-0804">Transcription</keyword>
<dbReference type="SUPFAM" id="SSF100950">
    <property type="entry name" value="NagB/RpiA/CoA transferase-like"/>
    <property type="match status" value="1"/>
</dbReference>
<evidence type="ECO:0000256" key="2">
    <source>
        <dbReference type="ARBA" id="ARBA00023015"/>
    </source>
</evidence>
<sequence>MERLYQAARLYYLERQSQAQIAVRLGVSRSRVSRLLQEAWEAGIVEVRIRYPHAGASQAAARELAHRFGLKCCVVAEAPAAGDASLLRRRIGQAAARYLQETLRDGQLVGLSWGTTLYETVNSLGQDVRRSITVVPLLGSVGQADPRYQVNDLAFRFAQAFGGAAMYLHAPAYTDTEKAAVEILRQRQAVQVAELWRALDVALVGIGPSVYHSPVLEVGGFTEEALLELLRQKAAGDVCTHFFDINGRPCSLEAGRRFVGIPLDVLRGLPLVIGVAGGPEKVAAIRTALVHGYVNGLVTDLRTAEALLAEPDGEPMDPAPSTPGGDA</sequence>
<dbReference type="InterPro" id="IPR001387">
    <property type="entry name" value="Cro/C1-type_HTH"/>
</dbReference>
<evidence type="ECO:0000313" key="7">
    <source>
        <dbReference type="EMBL" id="BAS27983.1"/>
    </source>
</evidence>
<dbReference type="STRING" id="1555112.LIP_2142"/>
<evidence type="ECO:0000259" key="5">
    <source>
        <dbReference type="Pfam" id="PF04198"/>
    </source>
</evidence>
<proteinExistence type="inferred from homology"/>
<dbReference type="Pfam" id="PF04198">
    <property type="entry name" value="Sugar-bind"/>
    <property type="match status" value="1"/>
</dbReference>
<dbReference type="PANTHER" id="PTHR34294:SF1">
    <property type="entry name" value="TRANSCRIPTIONAL REGULATOR LSRR"/>
    <property type="match status" value="1"/>
</dbReference>
<feature type="domain" description="RNA polymerase sigma-70 region 4" evidence="6">
    <location>
        <begin position="9"/>
        <end position="39"/>
    </location>
</feature>
<dbReference type="Gene3D" id="1.10.10.10">
    <property type="entry name" value="Winged helix-like DNA-binding domain superfamily/Winged helix DNA-binding domain"/>
    <property type="match status" value="1"/>
</dbReference>
<dbReference type="Gene3D" id="3.40.50.1360">
    <property type="match status" value="1"/>
</dbReference>
<feature type="domain" description="Sugar-binding" evidence="5">
    <location>
        <begin position="60"/>
        <end position="309"/>
    </location>
</feature>
<accession>A0A0K2SLI6</accession>
<name>A0A0K2SLI6_LIMPI</name>
<dbReference type="InterPro" id="IPR007324">
    <property type="entry name" value="Sugar-bd_dom_put"/>
</dbReference>
<dbReference type="AlphaFoldDB" id="A0A0K2SLI6"/>
<dbReference type="InterPro" id="IPR007630">
    <property type="entry name" value="RNA_pol_sigma70_r4"/>
</dbReference>
<dbReference type="EMBL" id="AP014924">
    <property type="protein sequence ID" value="BAS27983.1"/>
    <property type="molecule type" value="Genomic_DNA"/>
</dbReference>
<comment type="similarity">
    <text evidence="1">Belongs to the SorC transcriptional regulatory family.</text>
</comment>
<organism evidence="7 8">
    <name type="scientific">Limnochorda pilosa</name>
    <dbReference type="NCBI Taxonomy" id="1555112"/>
    <lineage>
        <taxon>Bacteria</taxon>
        <taxon>Bacillati</taxon>
        <taxon>Bacillota</taxon>
        <taxon>Limnochordia</taxon>
        <taxon>Limnochordales</taxon>
        <taxon>Limnochordaceae</taxon>
        <taxon>Limnochorda</taxon>
    </lineage>
</organism>
<dbReference type="GO" id="GO:0006352">
    <property type="term" value="P:DNA-templated transcription initiation"/>
    <property type="evidence" value="ECO:0007669"/>
    <property type="project" value="InterPro"/>
</dbReference>
<gene>
    <name evidence="7" type="ORF">LIP_2142</name>
</gene>
<dbReference type="InterPro" id="IPR036388">
    <property type="entry name" value="WH-like_DNA-bd_sf"/>
</dbReference>
<evidence type="ECO:0000259" key="6">
    <source>
        <dbReference type="Pfam" id="PF04545"/>
    </source>
</evidence>
<dbReference type="OrthoDB" id="58802at2"/>
<dbReference type="GO" id="GO:0030246">
    <property type="term" value="F:carbohydrate binding"/>
    <property type="evidence" value="ECO:0007669"/>
    <property type="project" value="InterPro"/>
</dbReference>